<organism evidence="3 4">
    <name type="scientific">Smittium simulii</name>
    <dbReference type="NCBI Taxonomy" id="133385"/>
    <lineage>
        <taxon>Eukaryota</taxon>
        <taxon>Fungi</taxon>
        <taxon>Fungi incertae sedis</taxon>
        <taxon>Zoopagomycota</taxon>
        <taxon>Kickxellomycotina</taxon>
        <taxon>Harpellomycetes</taxon>
        <taxon>Harpellales</taxon>
        <taxon>Legeriomycetaceae</taxon>
        <taxon>Smittium</taxon>
    </lineage>
</organism>
<accession>A0A2T9YTP9</accession>
<dbReference type="Gene3D" id="1.10.150.50">
    <property type="entry name" value="Transcription Factor, Ets-1"/>
    <property type="match status" value="1"/>
</dbReference>
<feature type="compositionally biased region" description="Basic and acidic residues" evidence="1">
    <location>
        <begin position="271"/>
        <end position="280"/>
    </location>
</feature>
<dbReference type="Pfam" id="PF07647">
    <property type="entry name" value="SAM_2"/>
    <property type="match status" value="1"/>
</dbReference>
<evidence type="ECO:0000259" key="2">
    <source>
        <dbReference type="PROSITE" id="PS50105"/>
    </source>
</evidence>
<dbReference type="PROSITE" id="PS50105">
    <property type="entry name" value="SAM_DOMAIN"/>
    <property type="match status" value="1"/>
</dbReference>
<comment type="caution">
    <text evidence="3">The sequence shown here is derived from an EMBL/GenBank/DDBJ whole genome shotgun (WGS) entry which is preliminary data.</text>
</comment>
<dbReference type="InterPro" id="IPR001660">
    <property type="entry name" value="SAM"/>
</dbReference>
<dbReference type="InterPro" id="IPR013761">
    <property type="entry name" value="SAM/pointed_sf"/>
</dbReference>
<keyword evidence="4" id="KW-1185">Reference proteome</keyword>
<dbReference type="STRING" id="133385.A0A2T9YTP9"/>
<dbReference type="Proteomes" id="UP000245383">
    <property type="component" value="Unassembled WGS sequence"/>
</dbReference>
<evidence type="ECO:0000256" key="1">
    <source>
        <dbReference type="SAM" id="MobiDB-lite"/>
    </source>
</evidence>
<gene>
    <name evidence="3" type="ORF">BB561_001652</name>
</gene>
<protein>
    <recommendedName>
        <fullName evidence="2">SAM domain-containing protein</fullName>
    </recommendedName>
</protein>
<evidence type="ECO:0000313" key="3">
    <source>
        <dbReference type="EMBL" id="PVU95708.1"/>
    </source>
</evidence>
<proteinExistence type="predicted"/>
<sequence>MKKSTSKRFLTPSADPQTWSVEDVCLWLGSTPLLSEFVSVAQVHSIDGYILTNYLTNSILKEELGISSFGKRVRFLEALEILKWNLSANKKSHNCHFRGLSLYDTSKLVSNDIKLDTNASNTVSQNKDCIPNSTPNSPLVSCKPDHQNDNLSPKHISLEPNPIATPNVNIKIESNDLLPKATRSKRLSSQNSPLSLNRSGSSIYIEKYLKLEPTEAANLTPTELKRAAHRLADSEKKRIKRQELKKDPIAYAQYLQKERDRNARRRARLRQEKENKDLLHKNQPNSILSNSMLNSDSLVNNEKNPKSVKSSILTQLEIIANTDANTEYGDNTPIDSHNNSCVSFTSLALPDKAFNRSKMSSSMSSYDIHSNKNVDDSKYNSETLRLDDNAKTDNISTNPQSEEINSLVKQQENINIENKDTITDKSNNYLKSCDNTKQDFSYSNKKPSYENTVDILCSFRDNIDGFQSTPDYQDDIFKHEITRNKAQQNSALDLSSETVYTSPINEDFHNIKDKKFDYDHQLTNENNCSADSYDNALSLKNTNKISTENFSNLQQSLDLNCNNKKFLEEKQITNKYQTRGKKNKAKQY</sequence>
<reference evidence="3 4" key="1">
    <citation type="journal article" date="2018" name="MBio">
        <title>Comparative Genomics Reveals the Core Gene Toolbox for the Fungus-Insect Symbiosis.</title>
        <authorList>
            <person name="Wang Y."/>
            <person name="Stata M."/>
            <person name="Wang W."/>
            <person name="Stajich J.E."/>
            <person name="White M.M."/>
            <person name="Moncalvo J.M."/>
        </authorList>
    </citation>
    <scope>NUCLEOTIDE SEQUENCE [LARGE SCALE GENOMIC DNA]</scope>
    <source>
        <strain evidence="3 4">SWE-8-4</strain>
    </source>
</reference>
<feature type="domain" description="SAM" evidence="2">
    <location>
        <begin position="19"/>
        <end position="85"/>
    </location>
</feature>
<dbReference type="AlphaFoldDB" id="A0A2T9YTP9"/>
<evidence type="ECO:0000313" key="4">
    <source>
        <dbReference type="Proteomes" id="UP000245383"/>
    </source>
</evidence>
<feature type="region of interest" description="Disordered" evidence="1">
    <location>
        <begin position="271"/>
        <end position="292"/>
    </location>
</feature>
<feature type="compositionally biased region" description="Polar residues" evidence="1">
    <location>
        <begin position="282"/>
        <end position="292"/>
    </location>
</feature>
<dbReference type="SUPFAM" id="SSF47769">
    <property type="entry name" value="SAM/Pointed domain"/>
    <property type="match status" value="1"/>
</dbReference>
<dbReference type="OrthoDB" id="73680at2759"/>
<dbReference type="EMBL" id="MBFR01000049">
    <property type="protein sequence ID" value="PVU95708.1"/>
    <property type="molecule type" value="Genomic_DNA"/>
</dbReference>
<name>A0A2T9YTP9_9FUNG</name>